<dbReference type="PIRSF" id="PIRSF009467">
    <property type="entry name" value="Ureas_acces_UreF"/>
    <property type="match status" value="1"/>
</dbReference>
<evidence type="ECO:0000256" key="1">
    <source>
        <dbReference type="ARBA" id="ARBA00022988"/>
    </source>
</evidence>
<dbReference type="InterPro" id="IPR038277">
    <property type="entry name" value="UreF_sf"/>
</dbReference>
<dbReference type="HAMAP" id="MF_01385">
    <property type="entry name" value="UreF"/>
    <property type="match status" value="1"/>
</dbReference>
<accession>A0A3S3U8X3</accession>
<dbReference type="InterPro" id="IPR002639">
    <property type="entry name" value="UreF"/>
</dbReference>
<gene>
    <name evidence="3" type="primary">ureF</name>
    <name evidence="4" type="ORF">EP867_13980</name>
</gene>
<dbReference type="OrthoDB" id="9798772at2"/>
<comment type="caution">
    <text evidence="4">The sequence shown here is derived from an EMBL/GenBank/DDBJ whole genome shotgun (WGS) entry which is preliminary data.</text>
</comment>
<evidence type="ECO:0000313" key="5">
    <source>
        <dbReference type="Proteomes" id="UP000287168"/>
    </source>
</evidence>
<dbReference type="Gene3D" id="1.10.4190.10">
    <property type="entry name" value="Urease accessory protein UreF"/>
    <property type="match status" value="1"/>
</dbReference>
<proteinExistence type="inferred from homology"/>
<evidence type="ECO:0000313" key="4">
    <source>
        <dbReference type="EMBL" id="RWY39558.1"/>
    </source>
</evidence>
<dbReference type="EMBL" id="SBLC01000022">
    <property type="protein sequence ID" value="RWY39558.1"/>
    <property type="molecule type" value="Genomic_DNA"/>
</dbReference>
<dbReference type="GO" id="GO:0016151">
    <property type="term" value="F:nickel cation binding"/>
    <property type="evidence" value="ECO:0007669"/>
    <property type="project" value="UniProtKB-UniRule"/>
</dbReference>
<dbReference type="PANTHER" id="PTHR33620">
    <property type="entry name" value="UREASE ACCESSORY PROTEIN F"/>
    <property type="match status" value="1"/>
</dbReference>
<keyword evidence="2 3" id="KW-0143">Chaperone</keyword>
<comment type="subunit">
    <text evidence="3">UreD, UreF and UreG form a complex that acts as a GTP-hydrolysis-dependent molecular chaperone, activating the urease apoprotein by helping to assemble the nickel containing metallocenter of UreC. The UreE protein probably delivers the nickel.</text>
</comment>
<comment type="function">
    <text evidence="3">Required for maturation of urease via the functional incorporation of the urease nickel metallocenter.</text>
</comment>
<reference evidence="4 5" key="1">
    <citation type="journal article" date="2015" name="Int. J. Syst. Evol. Microbiol.">
        <title>Gemmobacter intermedius sp. nov., isolated from a white stork (Ciconia ciconia).</title>
        <authorList>
            <person name="Kampfer P."/>
            <person name="Jerzak L."/>
            <person name="Wilharm G."/>
            <person name="Golke J."/>
            <person name="Busse H.J."/>
            <person name="Glaeser S.P."/>
        </authorList>
    </citation>
    <scope>NUCLEOTIDE SEQUENCE [LARGE SCALE GENOMIC DNA]</scope>
    <source>
        <strain evidence="4 5">119/4</strain>
    </source>
</reference>
<sequence length="212" mass="22043">MLSLNALSLLQWLSPAFPTGAFACSGGLETAIADGRISTGHDLQAWLSHLLCQGPLWSDAVLLAEGLKPGADPEALDGLARALCLSAERLEETLSLGTAFARTVSAATGRSLPPRALPIAIAEAAAPLRLPVETVLAHSLHAALSNLVTIATRAVPLGQTEGQRILAALHPLILRTARRAAASDLSDLGTAAFAADLASLSHETLQPRLYRT</sequence>
<evidence type="ECO:0000256" key="2">
    <source>
        <dbReference type="ARBA" id="ARBA00023186"/>
    </source>
</evidence>
<dbReference type="Proteomes" id="UP000287168">
    <property type="component" value="Unassembled WGS sequence"/>
</dbReference>
<protein>
    <recommendedName>
        <fullName evidence="3">Urease accessory protein UreF</fullName>
    </recommendedName>
</protein>
<organism evidence="4 5">
    <name type="scientific">Falsigemmobacter intermedius</name>
    <dbReference type="NCBI Taxonomy" id="1553448"/>
    <lineage>
        <taxon>Bacteria</taxon>
        <taxon>Pseudomonadati</taxon>
        <taxon>Pseudomonadota</taxon>
        <taxon>Alphaproteobacteria</taxon>
        <taxon>Rhodobacterales</taxon>
        <taxon>Paracoccaceae</taxon>
        <taxon>Falsigemmobacter</taxon>
    </lineage>
</organism>
<keyword evidence="1 3" id="KW-0996">Nickel insertion</keyword>
<keyword evidence="5" id="KW-1185">Reference proteome</keyword>
<dbReference type="GO" id="GO:0005737">
    <property type="term" value="C:cytoplasm"/>
    <property type="evidence" value="ECO:0007669"/>
    <property type="project" value="UniProtKB-SubCell"/>
</dbReference>
<comment type="similarity">
    <text evidence="3">Belongs to the UreF family.</text>
</comment>
<keyword evidence="3" id="KW-0963">Cytoplasm</keyword>
<evidence type="ECO:0000256" key="3">
    <source>
        <dbReference type="HAMAP-Rule" id="MF_01385"/>
    </source>
</evidence>
<name>A0A3S3U8X3_9RHOB</name>
<dbReference type="AlphaFoldDB" id="A0A3S3U8X3"/>
<dbReference type="PANTHER" id="PTHR33620:SF1">
    <property type="entry name" value="UREASE ACCESSORY PROTEIN F"/>
    <property type="match status" value="1"/>
</dbReference>
<comment type="subcellular location">
    <subcellularLocation>
        <location evidence="3">Cytoplasm</location>
    </subcellularLocation>
</comment>
<dbReference type="Pfam" id="PF01730">
    <property type="entry name" value="UreF"/>
    <property type="match status" value="1"/>
</dbReference>